<dbReference type="SUPFAM" id="SSF56219">
    <property type="entry name" value="DNase I-like"/>
    <property type="match status" value="1"/>
</dbReference>
<accession>A0A653C638</accession>
<sequence>MKPPMLTAVDTQSATVSTSTQTYTCDEEEEKATKEIWEIIKEEKSWERCEEVMFRTWPSSAYRVTTEVDSNPLKLSGDRNLCVYVNNRVDINKGLAKHLREKINDLWELDGEGRPVEGITYMTQKIKKPNKEYTDKFTCMLSASSKAESGTGVTDMEKVYRHMEAIKEELLANGKERLAFIPLEGQDQEELRKMLEYLFKPNRKLVKKGGWAIDENIDVAMKTNSNIKIIGKGAGEGFVWLEMQEIVMYGCYISPNVGIERESMRRHNKEIIVGGDFNAKSYLWCSKIEDKRGEILADWMGQDDLVVHNQGDSPTFVRGASTSYIDITFSTKQIAKHIMNWKVLDDVSLSYHQLIMFEVRTTKPNTRQVNHKCKGWCIRSQDMSKLVDKFAEIIETADKPLLDAKGLSEAIEIACDCSFRKRGKYRKKAVYWWNGSLTEKRKECIRSRRLATRANKRKDEDLKKKCREELKKCMDEFKKAIMKAKWESWKELVNEVDNDVWGKGYKIAMNKLKPPPLVTMTDEQQVEIARLLFPRHQNDIPNDHTINKIQAVTKGRINLAGDIIKIKVNKLLLHTHQASVPVRLATQGDQDHSIAHHRTHYFTLWRSIKLLIGHEAVKVDCYYKIVYFFTNKNYFHNAGDLKENHKPVRANQYSPLQLSNYF</sequence>
<dbReference type="Proteomes" id="UP000410492">
    <property type="component" value="Unassembled WGS sequence"/>
</dbReference>
<evidence type="ECO:0000259" key="1">
    <source>
        <dbReference type="Pfam" id="PF14529"/>
    </source>
</evidence>
<proteinExistence type="predicted"/>
<protein>
    <recommendedName>
        <fullName evidence="1">Endonuclease/exonuclease/phosphatase domain-containing protein</fullName>
    </recommendedName>
</protein>
<dbReference type="PANTHER" id="PTHR33273:SF4">
    <property type="entry name" value="ENDONUCLEASE_EXONUCLEASE_PHOSPHATASE DOMAIN-CONTAINING PROTEIN"/>
    <property type="match status" value="1"/>
</dbReference>
<organism evidence="2 3">
    <name type="scientific">Callosobruchus maculatus</name>
    <name type="common">Southern cowpea weevil</name>
    <name type="synonym">Pulse bruchid</name>
    <dbReference type="NCBI Taxonomy" id="64391"/>
    <lineage>
        <taxon>Eukaryota</taxon>
        <taxon>Metazoa</taxon>
        <taxon>Ecdysozoa</taxon>
        <taxon>Arthropoda</taxon>
        <taxon>Hexapoda</taxon>
        <taxon>Insecta</taxon>
        <taxon>Pterygota</taxon>
        <taxon>Neoptera</taxon>
        <taxon>Endopterygota</taxon>
        <taxon>Coleoptera</taxon>
        <taxon>Polyphaga</taxon>
        <taxon>Cucujiformia</taxon>
        <taxon>Chrysomeloidea</taxon>
        <taxon>Chrysomelidae</taxon>
        <taxon>Bruchinae</taxon>
        <taxon>Bruchini</taxon>
        <taxon>Callosobruchus</taxon>
    </lineage>
</organism>
<evidence type="ECO:0000313" key="2">
    <source>
        <dbReference type="EMBL" id="VEN43382.1"/>
    </source>
</evidence>
<evidence type="ECO:0000313" key="3">
    <source>
        <dbReference type="Proteomes" id="UP000410492"/>
    </source>
</evidence>
<reference evidence="2 3" key="1">
    <citation type="submission" date="2019-01" db="EMBL/GenBank/DDBJ databases">
        <authorList>
            <person name="Sayadi A."/>
        </authorList>
    </citation>
    <scope>NUCLEOTIDE SEQUENCE [LARGE SCALE GENOMIC DNA]</scope>
</reference>
<dbReference type="AlphaFoldDB" id="A0A653C638"/>
<dbReference type="GO" id="GO:0003824">
    <property type="term" value="F:catalytic activity"/>
    <property type="evidence" value="ECO:0007669"/>
    <property type="project" value="InterPro"/>
</dbReference>
<gene>
    <name evidence="2" type="ORF">CALMAC_LOCUS6540</name>
</gene>
<dbReference type="InterPro" id="IPR036691">
    <property type="entry name" value="Endo/exonu/phosph_ase_sf"/>
</dbReference>
<dbReference type="CDD" id="cd09077">
    <property type="entry name" value="R1-I-EN"/>
    <property type="match status" value="1"/>
</dbReference>
<dbReference type="InterPro" id="IPR005135">
    <property type="entry name" value="Endo/exonuclease/phosphatase"/>
</dbReference>
<dbReference type="OrthoDB" id="6780406at2759"/>
<dbReference type="Pfam" id="PF14529">
    <property type="entry name" value="Exo_endo_phos_2"/>
    <property type="match status" value="1"/>
</dbReference>
<keyword evidence="3" id="KW-1185">Reference proteome</keyword>
<dbReference type="Gene3D" id="3.60.10.10">
    <property type="entry name" value="Endonuclease/exonuclease/phosphatase"/>
    <property type="match status" value="1"/>
</dbReference>
<dbReference type="PANTHER" id="PTHR33273">
    <property type="entry name" value="DOMAIN-CONTAINING PROTEIN, PUTATIVE-RELATED"/>
    <property type="match status" value="1"/>
</dbReference>
<dbReference type="EMBL" id="CAACVG010007051">
    <property type="protein sequence ID" value="VEN43382.1"/>
    <property type="molecule type" value="Genomic_DNA"/>
</dbReference>
<feature type="domain" description="Endonuclease/exonuclease/phosphatase" evidence="1">
    <location>
        <begin position="264"/>
        <end position="355"/>
    </location>
</feature>
<name>A0A653C638_CALMS</name>